<feature type="signal peptide" evidence="5">
    <location>
        <begin position="1"/>
        <end position="20"/>
    </location>
</feature>
<dbReference type="EMBL" id="BSNL01000004">
    <property type="protein sequence ID" value="GLQ28934.1"/>
    <property type="molecule type" value="Genomic_DNA"/>
</dbReference>
<organism evidence="7 8">
    <name type="scientific">Sulfitobacter pacificus</name>
    <dbReference type="NCBI Taxonomy" id="1499314"/>
    <lineage>
        <taxon>Bacteria</taxon>
        <taxon>Pseudomonadati</taxon>
        <taxon>Pseudomonadota</taxon>
        <taxon>Alphaproteobacteria</taxon>
        <taxon>Rhodobacterales</taxon>
        <taxon>Roseobacteraceae</taxon>
        <taxon>Sulfitobacter</taxon>
    </lineage>
</organism>
<keyword evidence="2 4" id="KW-0479">Metal-binding</keyword>
<sequence>MMYKNFALAALILAGTGAFADGHASGDAAAGEKLFNRCKACHSVVSTDGEVIQKGGAVGPNLYGVYNRTGGTEDEFGTKFRDSIREAGEKGLVWNEADFVAYVADPKKFLVNFLDNGKAKSGMSFKLKRKQMPKLSGHIWFPLDRRKLQIKHLFAFTVLLLFDVSIVAADNGTAFTIQSVTAPVGAQAREPSLSTLPDGRIVMSWTERDNSVRMALFDGAGWSEARTIHQSAALFVNWADFPSVVALSDGTLAAHWLESNGPGSYQYGVKIAFSSDEGRSWTAPLIPHDDGSQREHGFVSLVPDATGGLTAIWLDGRAYDSAAEGDRFENAMQVRSRQIDPDGTMGPESLLDARACTCCQTSAVRIGTGDIIAVYRDRTAEEIRDISVVRLSDQGWSDPATVHDDGWEIAGCPVNGPAVDALGLDVSTVWFTGANNEAKVRIAFSGDGGAHFDDPLQLDLGAPGGRVDVVQMSDGTALALWMEYARNGEAIVLCRVSRDTGCTSPQALHINRGRESVGFPRLTRWAGGVYVAWTGSTDGADGNTTVRIVKVMVAPPTPTAEN</sequence>
<keyword evidence="1 4" id="KW-0349">Heme</keyword>
<keyword evidence="5" id="KW-0732">Signal</keyword>
<dbReference type="InterPro" id="IPR036909">
    <property type="entry name" value="Cyt_c-like_dom_sf"/>
</dbReference>
<dbReference type="InterPro" id="IPR036278">
    <property type="entry name" value="Sialidase_sf"/>
</dbReference>
<dbReference type="SUPFAM" id="SSF46626">
    <property type="entry name" value="Cytochrome c"/>
    <property type="match status" value="1"/>
</dbReference>
<comment type="caution">
    <text evidence="7">The sequence shown here is derived from an EMBL/GenBank/DDBJ whole genome shotgun (WGS) entry which is preliminary data.</text>
</comment>
<evidence type="ECO:0000256" key="5">
    <source>
        <dbReference type="SAM" id="SignalP"/>
    </source>
</evidence>
<dbReference type="PROSITE" id="PS51007">
    <property type="entry name" value="CYTC"/>
    <property type="match status" value="1"/>
</dbReference>
<feature type="domain" description="Cytochrome c" evidence="6">
    <location>
        <begin position="26"/>
        <end position="143"/>
    </location>
</feature>
<evidence type="ECO:0000256" key="4">
    <source>
        <dbReference type="PROSITE-ProRule" id="PRU00433"/>
    </source>
</evidence>
<evidence type="ECO:0000256" key="3">
    <source>
        <dbReference type="ARBA" id="ARBA00023004"/>
    </source>
</evidence>
<keyword evidence="8" id="KW-1185">Reference proteome</keyword>
<dbReference type="Gene3D" id="1.10.760.10">
    <property type="entry name" value="Cytochrome c-like domain"/>
    <property type="match status" value="1"/>
</dbReference>
<proteinExistence type="predicted"/>
<reference evidence="7" key="1">
    <citation type="journal article" date="2014" name="Int. J. Syst. Evol. Microbiol.">
        <title>Complete genome of a new Firmicutes species belonging to the dominant human colonic microbiota ('Ruminococcus bicirculans') reveals two chromosomes and a selective capacity to utilize plant glucans.</title>
        <authorList>
            <consortium name="NISC Comparative Sequencing Program"/>
            <person name="Wegmann U."/>
            <person name="Louis P."/>
            <person name="Goesmann A."/>
            <person name="Henrissat B."/>
            <person name="Duncan S.H."/>
            <person name="Flint H.J."/>
        </authorList>
    </citation>
    <scope>NUCLEOTIDE SEQUENCE</scope>
    <source>
        <strain evidence="7">NBRC 109915</strain>
    </source>
</reference>
<dbReference type="Gene3D" id="2.120.10.10">
    <property type="match status" value="2"/>
</dbReference>
<reference evidence="7" key="2">
    <citation type="submission" date="2023-01" db="EMBL/GenBank/DDBJ databases">
        <title>Draft genome sequence of Sulfitobacter pacificus strain NBRC 109915.</title>
        <authorList>
            <person name="Sun Q."/>
            <person name="Mori K."/>
        </authorList>
    </citation>
    <scope>NUCLEOTIDE SEQUENCE</scope>
    <source>
        <strain evidence="7">NBRC 109915</strain>
    </source>
</reference>
<evidence type="ECO:0000256" key="1">
    <source>
        <dbReference type="ARBA" id="ARBA00022617"/>
    </source>
</evidence>
<keyword evidence="3 4" id="KW-0408">Iron</keyword>
<gene>
    <name evidence="7" type="ORF">GCM10007927_37370</name>
</gene>
<dbReference type="Proteomes" id="UP001161388">
    <property type="component" value="Unassembled WGS sequence"/>
</dbReference>
<evidence type="ECO:0000313" key="7">
    <source>
        <dbReference type="EMBL" id="GLQ28934.1"/>
    </source>
</evidence>
<dbReference type="InterPro" id="IPR009056">
    <property type="entry name" value="Cyt_c-like_dom"/>
</dbReference>
<accession>A0ABQ5VP71</accession>
<evidence type="ECO:0000313" key="8">
    <source>
        <dbReference type="Proteomes" id="UP001161388"/>
    </source>
</evidence>
<evidence type="ECO:0000256" key="2">
    <source>
        <dbReference type="ARBA" id="ARBA00022723"/>
    </source>
</evidence>
<protein>
    <recommendedName>
        <fullName evidence="6">Cytochrome c domain-containing protein</fullName>
    </recommendedName>
</protein>
<dbReference type="RefSeq" id="WP_348540771.1">
    <property type="nucleotide sequence ID" value="NZ_BSNL01000004.1"/>
</dbReference>
<dbReference type="SUPFAM" id="SSF50939">
    <property type="entry name" value="Sialidases"/>
    <property type="match status" value="1"/>
</dbReference>
<feature type="chain" id="PRO_5045239737" description="Cytochrome c domain-containing protein" evidence="5">
    <location>
        <begin position="21"/>
        <end position="562"/>
    </location>
</feature>
<dbReference type="CDD" id="cd15482">
    <property type="entry name" value="Sialidase_non-viral"/>
    <property type="match status" value="1"/>
</dbReference>
<evidence type="ECO:0000259" key="6">
    <source>
        <dbReference type="PROSITE" id="PS51007"/>
    </source>
</evidence>
<name>A0ABQ5VP71_9RHOB</name>